<protein>
    <recommendedName>
        <fullName evidence="1">Methyltransferase type 11 domain-containing protein</fullName>
    </recommendedName>
</protein>
<dbReference type="InterPro" id="IPR029063">
    <property type="entry name" value="SAM-dependent_MTases_sf"/>
</dbReference>
<dbReference type="PANTHER" id="PTHR43591">
    <property type="entry name" value="METHYLTRANSFERASE"/>
    <property type="match status" value="1"/>
</dbReference>
<dbReference type="GO" id="GO:0008757">
    <property type="term" value="F:S-adenosylmethionine-dependent methyltransferase activity"/>
    <property type="evidence" value="ECO:0007669"/>
    <property type="project" value="InterPro"/>
</dbReference>
<name>A0A2H0NGL5_9BACT</name>
<dbReference type="InterPro" id="IPR013216">
    <property type="entry name" value="Methyltransf_11"/>
</dbReference>
<dbReference type="AlphaFoldDB" id="A0A2H0NGL5"/>
<evidence type="ECO:0000259" key="1">
    <source>
        <dbReference type="Pfam" id="PF08241"/>
    </source>
</evidence>
<dbReference type="Gene3D" id="3.40.50.150">
    <property type="entry name" value="Vaccinia Virus protein VP39"/>
    <property type="match status" value="1"/>
</dbReference>
<accession>A0A2H0NGL5</accession>
<dbReference type="PANTHER" id="PTHR43591:SF110">
    <property type="entry name" value="RHODANESE DOMAIN-CONTAINING PROTEIN"/>
    <property type="match status" value="1"/>
</dbReference>
<reference evidence="2 3" key="1">
    <citation type="submission" date="2017-09" db="EMBL/GenBank/DDBJ databases">
        <title>Depth-based differentiation of microbial function through sediment-hosted aquifers and enrichment of novel symbionts in the deep terrestrial subsurface.</title>
        <authorList>
            <person name="Probst A.J."/>
            <person name="Ladd B."/>
            <person name="Jarett J.K."/>
            <person name="Geller-Mcgrath D.E."/>
            <person name="Sieber C.M."/>
            <person name="Emerson J.B."/>
            <person name="Anantharaman K."/>
            <person name="Thomas B.C."/>
            <person name="Malmstrom R."/>
            <person name="Stieglmeier M."/>
            <person name="Klingl A."/>
            <person name="Woyke T."/>
            <person name="Ryan C.M."/>
            <person name="Banfield J.F."/>
        </authorList>
    </citation>
    <scope>NUCLEOTIDE SEQUENCE [LARGE SCALE GENOMIC DNA]</scope>
    <source>
        <strain evidence="2">CG11_big_fil_rev_8_21_14_0_20_36_20</strain>
    </source>
</reference>
<comment type="caution">
    <text evidence="2">The sequence shown here is derived from an EMBL/GenBank/DDBJ whole genome shotgun (WGS) entry which is preliminary data.</text>
</comment>
<gene>
    <name evidence="2" type="ORF">COV55_00490</name>
</gene>
<evidence type="ECO:0000313" key="3">
    <source>
        <dbReference type="Proteomes" id="UP000230564"/>
    </source>
</evidence>
<dbReference type="SUPFAM" id="SSF53335">
    <property type="entry name" value="S-adenosyl-L-methionine-dependent methyltransferases"/>
    <property type="match status" value="1"/>
</dbReference>
<evidence type="ECO:0000313" key="2">
    <source>
        <dbReference type="EMBL" id="PIR07206.1"/>
    </source>
</evidence>
<dbReference type="EMBL" id="PCWQ01000006">
    <property type="protein sequence ID" value="PIR07206.1"/>
    <property type="molecule type" value="Genomic_DNA"/>
</dbReference>
<sequence length="247" mass="28796">MISEDDIKFWGPKYGSIYPYLETSTPYNNLIDDIFSFLDFNKEDVILDCGAGSGLIIKRILEEFDFIKHIDALDVSKVMLSHLKNKLKFFDNKITSKVNLVQHDLSYPLPFKDNVYDKIISNLVLTYIISYEGKFGEDVLAGVLSEMYRVLKKNGVIVWTTPINNVKFVKVFLASWRNILNLKYYKRLYYGPLILGHALTIQKKGKEGVYHFYNKDRIENILLRCGFTDIQFKRSFAKQAWVINCKK</sequence>
<dbReference type="CDD" id="cd02440">
    <property type="entry name" value="AdoMet_MTases"/>
    <property type="match status" value="1"/>
</dbReference>
<dbReference type="Pfam" id="PF08241">
    <property type="entry name" value="Methyltransf_11"/>
    <property type="match status" value="1"/>
</dbReference>
<organism evidence="2 3">
    <name type="scientific">Candidatus Komeilibacteria bacterium CG11_big_fil_rev_8_21_14_0_20_36_20</name>
    <dbReference type="NCBI Taxonomy" id="1974477"/>
    <lineage>
        <taxon>Bacteria</taxon>
        <taxon>Candidatus Komeiliibacteriota</taxon>
    </lineage>
</organism>
<dbReference type="Proteomes" id="UP000230564">
    <property type="component" value="Unassembled WGS sequence"/>
</dbReference>
<proteinExistence type="predicted"/>
<feature type="domain" description="Methyltransferase type 11" evidence="1">
    <location>
        <begin position="47"/>
        <end position="158"/>
    </location>
</feature>